<dbReference type="EMBL" id="JAHZIK010000162">
    <property type="protein sequence ID" value="MBW7454159.1"/>
    <property type="molecule type" value="Genomic_DNA"/>
</dbReference>
<keyword evidence="1" id="KW-1133">Transmembrane helix</keyword>
<protein>
    <submittedName>
        <fullName evidence="2">DUF2273 domain-containing protein</fullName>
    </submittedName>
</protein>
<name>A0ABS7BZU9_9BACL</name>
<evidence type="ECO:0000313" key="2">
    <source>
        <dbReference type="EMBL" id="MBW7454159.1"/>
    </source>
</evidence>
<dbReference type="Pfam" id="PF10031">
    <property type="entry name" value="DUF2273"/>
    <property type="match status" value="1"/>
</dbReference>
<evidence type="ECO:0000313" key="3">
    <source>
        <dbReference type="Proteomes" id="UP001519887"/>
    </source>
</evidence>
<gene>
    <name evidence="2" type="ORF">K0U00_08955</name>
</gene>
<sequence length="77" mass="9169">MLWREIWISYGGRIAGLTVAIVLGLLYFIVGFWDMLFFGLLLWIGYTVGKMKDEQSGPIIPWSRLTEWLMQRWRPFK</sequence>
<dbReference type="InterPro" id="IPR018730">
    <property type="entry name" value="DUF2273"/>
</dbReference>
<feature type="transmembrane region" description="Helical" evidence="1">
    <location>
        <begin position="20"/>
        <end position="46"/>
    </location>
</feature>
<proteinExistence type="predicted"/>
<accession>A0ABS7BZU9</accession>
<keyword evidence="1" id="KW-0812">Transmembrane</keyword>
<dbReference type="Proteomes" id="UP001519887">
    <property type="component" value="Unassembled WGS sequence"/>
</dbReference>
<keyword evidence="3" id="KW-1185">Reference proteome</keyword>
<organism evidence="2 3">
    <name type="scientific">Paenibacillus sepulcri</name>
    <dbReference type="NCBI Taxonomy" id="359917"/>
    <lineage>
        <taxon>Bacteria</taxon>
        <taxon>Bacillati</taxon>
        <taxon>Bacillota</taxon>
        <taxon>Bacilli</taxon>
        <taxon>Bacillales</taxon>
        <taxon>Paenibacillaceae</taxon>
        <taxon>Paenibacillus</taxon>
    </lineage>
</organism>
<comment type="caution">
    <text evidence="2">The sequence shown here is derived from an EMBL/GenBank/DDBJ whole genome shotgun (WGS) entry which is preliminary data.</text>
</comment>
<evidence type="ECO:0000256" key="1">
    <source>
        <dbReference type="SAM" id="Phobius"/>
    </source>
</evidence>
<dbReference type="RefSeq" id="WP_210041865.1">
    <property type="nucleotide sequence ID" value="NZ_JBHLVU010000073.1"/>
</dbReference>
<reference evidence="2 3" key="1">
    <citation type="submission" date="2021-07" db="EMBL/GenBank/DDBJ databases">
        <title>Paenibacillus radiodurans sp. nov., isolated from the southeastern edge of Tengger Desert.</title>
        <authorList>
            <person name="Zhang G."/>
        </authorList>
    </citation>
    <scope>NUCLEOTIDE SEQUENCE [LARGE SCALE GENOMIC DNA]</scope>
    <source>
        <strain evidence="2 3">CCM 7311</strain>
    </source>
</reference>
<keyword evidence="1" id="KW-0472">Membrane</keyword>